<feature type="region of interest" description="Disordered" evidence="8">
    <location>
        <begin position="1"/>
        <end position="26"/>
    </location>
</feature>
<gene>
    <name evidence="10" type="ORF">ACFPZ3_02530</name>
</gene>
<dbReference type="InterPro" id="IPR051536">
    <property type="entry name" value="UDG_Type-4/5"/>
</dbReference>
<keyword evidence="2" id="KW-0479">Metal-binding</keyword>
<evidence type="ECO:0000256" key="1">
    <source>
        <dbReference type="ARBA" id="ARBA00022485"/>
    </source>
</evidence>
<feature type="compositionally biased region" description="Low complexity" evidence="8">
    <location>
        <begin position="15"/>
        <end position="24"/>
    </location>
</feature>
<evidence type="ECO:0000256" key="3">
    <source>
        <dbReference type="ARBA" id="ARBA00022763"/>
    </source>
</evidence>
<keyword evidence="6" id="KW-0411">Iron-sulfur</keyword>
<reference evidence="11" key="1">
    <citation type="journal article" date="2019" name="Int. J. Syst. Evol. Microbiol.">
        <title>The Global Catalogue of Microorganisms (GCM) 10K type strain sequencing project: providing services to taxonomists for standard genome sequencing and annotation.</title>
        <authorList>
            <consortium name="The Broad Institute Genomics Platform"/>
            <consortium name="The Broad Institute Genome Sequencing Center for Infectious Disease"/>
            <person name="Wu L."/>
            <person name="Ma J."/>
        </authorList>
    </citation>
    <scope>NUCLEOTIDE SEQUENCE [LARGE SCALE GENOMIC DNA]</scope>
    <source>
        <strain evidence="11">CCUG 53903</strain>
    </source>
</reference>
<keyword evidence="1" id="KW-0004">4Fe-4S</keyword>
<dbReference type="PANTHER" id="PTHR33693:SF9">
    <property type="entry name" value="TYPE-4 URACIL-DNA GLYCOSYLASE"/>
    <property type="match status" value="1"/>
</dbReference>
<accession>A0ABW1CBD2</accession>
<dbReference type="InterPro" id="IPR036895">
    <property type="entry name" value="Uracil-DNA_glycosylase-like_sf"/>
</dbReference>
<sequence length="141" mass="15207">MVRRSWRGPSPSAAGTGVTGTLLGERPTMVKDGNNGAAEFLPDRFDLDSPRTAAARCEGCDLYGNATRTVFCEGPRRAGFMLVGEQPGDQEDRRGHPFAGPAGRISDRGLEGAGIARTDVYLTNAVKLFSFTPRGKRRIHQ</sequence>
<dbReference type="Gene3D" id="3.40.470.10">
    <property type="entry name" value="Uracil-DNA glycosylase-like domain"/>
    <property type="match status" value="1"/>
</dbReference>
<evidence type="ECO:0000256" key="7">
    <source>
        <dbReference type="ARBA" id="ARBA00023204"/>
    </source>
</evidence>
<keyword evidence="5" id="KW-0408">Iron</keyword>
<evidence type="ECO:0000256" key="8">
    <source>
        <dbReference type="SAM" id="MobiDB-lite"/>
    </source>
</evidence>
<dbReference type="SUPFAM" id="SSF52141">
    <property type="entry name" value="Uracil-DNA glycosylase-like"/>
    <property type="match status" value="1"/>
</dbReference>
<keyword evidence="3" id="KW-0227">DNA damage</keyword>
<proteinExistence type="predicted"/>
<name>A0ABW1CBD2_9ACTN</name>
<dbReference type="RefSeq" id="WP_379512269.1">
    <property type="nucleotide sequence ID" value="NZ_JBHSPA010000005.1"/>
</dbReference>
<dbReference type="Proteomes" id="UP001596058">
    <property type="component" value="Unassembled WGS sequence"/>
</dbReference>
<keyword evidence="4" id="KW-0378">Hydrolase</keyword>
<dbReference type="Pfam" id="PF03167">
    <property type="entry name" value="UDG"/>
    <property type="match status" value="1"/>
</dbReference>
<organism evidence="10 11">
    <name type="scientific">Nonomuraea insulae</name>
    <dbReference type="NCBI Taxonomy" id="1616787"/>
    <lineage>
        <taxon>Bacteria</taxon>
        <taxon>Bacillati</taxon>
        <taxon>Actinomycetota</taxon>
        <taxon>Actinomycetes</taxon>
        <taxon>Streptosporangiales</taxon>
        <taxon>Streptosporangiaceae</taxon>
        <taxon>Nonomuraea</taxon>
    </lineage>
</organism>
<keyword evidence="11" id="KW-1185">Reference proteome</keyword>
<protein>
    <submittedName>
        <fullName evidence="10">Uracil-DNA glycosylase family protein</fullName>
    </submittedName>
</protein>
<dbReference type="InterPro" id="IPR005122">
    <property type="entry name" value="Uracil-DNA_glycosylase-like"/>
</dbReference>
<evidence type="ECO:0000313" key="10">
    <source>
        <dbReference type="EMBL" id="MFC5822722.1"/>
    </source>
</evidence>
<dbReference type="EMBL" id="JBHSPA010000005">
    <property type="protein sequence ID" value="MFC5822722.1"/>
    <property type="molecule type" value="Genomic_DNA"/>
</dbReference>
<keyword evidence="7" id="KW-0234">DNA repair</keyword>
<evidence type="ECO:0000256" key="2">
    <source>
        <dbReference type="ARBA" id="ARBA00022723"/>
    </source>
</evidence>
<evidence type="ECO:0000313" key="11">
    <source>
        <dbReference type="Proteomes" id="UP001596058"/>
    </source>
</evidence>
<evidence type="ECO:0000256" key="4">
    <source>
        <dbReference type="ARBA" id="ARBA00022801"/>
    </source>
</evidence>
<feature type="domain" description="Uracil-DNA glycosylase-like" evidence="9">
    <location>
        <begin position="73"/>
        <end position="134"/>
    </location>
</feature>
<dbReference type="PANTHER" id="PTHR33693">
    <property type="entry name" value="TYPE-5 URACIL-DNA GLYCOSYLASE"/>
    <property type="match status" value="1"/>
</dbReference>
<feature type="region of interest" description="Disordered" evidence="8">
    <location>
        <begin position="82"/>
        <end position="106"/>
    </location>
</feature>
<evidence type="ECO:0000259" key="9">
    <source>
        <dbReference type="Pfam" id="PF03167"/>
    </source>
</evidence>
<evidence type="ECO:0000256" key="5">
    <source>
        <dbReference type="ARBA" id="ARBA00023004"/>
    </source>
</evidence>
<comment type="caution">
    <text evidence="10">The sequence shown here is derived from an EMBL/GenBank/DDBJ whole genome shotgun (WGS) entry which is preliminary data.</text>
</comment>
<evidence type="ECO:0000256" key="6">
    <source>
        <dbReference type="ARBA" id="ARBA00023014"/>
    </source>
</evidence>